<accession>A0A075FQA0</accession>
<proteinExistence type="predicted"/>
<dbReference type="SUPFAM" id="SSF46785">
    <property type="entry name" value="Winged helix' DNA-binding domain"/>
    <property type="match status" value="1"/>
</dbReference>
<sequence length="210" mass="24618">MDISTGDRTKFEIFKKLVTTGPNTAYGLFTALEKENGMRWRQSTVHRIIKFLEKQESIVIYSEKTDTGRVGKVYGPTLSGLYFLALEDESLLNEIGDIFGKWLQRPEFSKREEIVNYFGKEMLENEPEKAKMLFKIMCTYSVKMIKRWRDYEPQMSIVDEIMIGELISAGDDVDAYLKFQKTLYDELPGYRKLVESRNQQNIQVRDYLTK</sequence>
<dbReference type="Gene3D" id="1.10.10.10">
    <property type="entry name" value="Winged helix-like DNA-binding domain superfamily/Winged helix DNA-binding domain"/>
    <property type="match status" value="1"/>
</dbReference>
<dbReference type="EMBL" id="KF900346">
    <property type="protein sequence ID" value="AIE91696.1"/>
    <property type="molecule type" value="Genomic_DNA"/>
</dbReference>
<protein>
    <recommendedName>
        <fullName evidence="2">Transcriptional regulator</fullName>
    </recommendedName>
</protein>
<evidence type="ECO:0008006" key="2">
    <source>
        <dbReference type="Google" id="ProtNLM"/>
    </source>
</evidence>
<dbReference type="AlphaFoldDB" id="A0A075FQA0"/>
<evidence type="ECO:0000313" key="1">
    <source>
        <dbReference type="EMBL" id="AIE91696.1"/>
    </source>
</evidence>
<dbReference type="InterPro" id="IPR036390">
    <property type="entry name" value="WH_DNA-bd_sf"/>
</dbReference>
<name>A0A075FQA0_9ARCH</name>
<organism evidence="1">
    <name type="scientific">uncultured marine thaumarchaeote AD1000_14_H02</name>
    <dbReference type="NCBI Taxonomy" id="1455893"/>
    <lineage>
        <taxon>Archaea</taxon>
        <taxon>Nitrososphaerota</taxon>
        <taxon>environmental samples</taxon>
    </lineage>
</organism>
<dbReference type="InterPro" id="IPR036388">
    <property type="entry name" value="WH-like_DNA-bd_sf"/>
</dbReference>
<reference evidence="1" key="1">
    <citation type="journal article" date="2014" name="Genome Biol. Evol.">
        <title>Pangenome evidence for extensive interdomain horizontal transfer affecting lineage core and shell genes in uncultured planktonic thaumarchaeota and euryarchaeota.</title>
        <authorList>
            <person name="Deschamps P."/>
            <person name="Zivanovic Y."/>
            <person name="Moreira D."/>
            <person name="Rodriguez-Valera F."/>
            <person name="Lopez-Garcia P."/>
        </authorList>
    </citation>
    <scope>NUCLEOTIDE SEQUENCE</scope>
</reference>